<organism evidence="2 3">
    <name type="scientific">Flavobacterium agri</name>
    <dbReference type="NCBI Taxonomy" id="2743471"/>
    <lineage>
        <taxon>Bacteria</taxon>
        <taxon>Pseudomonadati</taxon>
        <taxon>Bacteroidota</taxon>
        <taxon>Flavobacteriia</taxon>
        <taxon>Flavobacteriales</taxon>
        <taxon>Flavobacteriaceae</taxon>
        <taxon>Flavobacterium</taxon>
    </lineage>
</organism>
<keyword evidence="1" id="KW-0812">Transmembrane</keyword>
<gene>
    <name evidence="2" type="ORF">HZF10_12425</name>
</gene>
<dbReference type="EMBL" id="JACBJI010000005">
    <property type="protein sequence ID" value="NYA71731.1"/>
    <property type="molecule type" value="Genomic_DNA"/>
</dbReference>
<protein>
    <submittedName>
        <fullName evidence="2">Uncharacterized protein</fullName>
    </submittedName>
</protein>
<feature type="transmembrane region" description="Helical" evidence="1">
    <location>
        <begin position="51"/>
        <end position="69"/>
    </location>
</feature>
<proteinExistence type="predicted"/>
<accession>A0A7Y9C5X4</accession>
<keyword evidence="1" id="KW-0472">Membrane</keyword>
<keyword evidence="3" id="KW-1185">Reference proteome</keyword>
<evidence type="ECO:0000313" key="2">
    <source>
        <dbReference type="EMBL" id="NYA71731.1"/>
    </source>
</evidence>
<keyword evidence="1" id="KW-1133">Transmembrane helix</keyword>
<reference evidence="2 3" key="1">
    <citation type="submission" date="2020-07" db="EMBL/GenBank/DDBJ databases">
        <authorList>
            <person name="Sun Q."/>
        </authorList>
    </citation>
    <scope>NUCLEOTIDE SEQUENCE [LARGE SCALE GENOMIC DNA]</scope>
    <source>
        <strain evidence="2 3">MAH-1</strain>
    </source>
</reference>
<evidence type="ECO:0000256" key="1">
    <source>
        <dbReference type="SAM" id="Phobius"/>
    </source>
</evidence>
<sequence length="245" mass="27215">MARNKMEKEFSEKLNQREIQPSSAAWDRLDAMLSAAEAQPQVVKIKRSFKWLYVAAGFLGFLLVGTLFFRQGDTKAIDNGNHQVVETAKTPVQKPSHVKIEAQPKVQIAENSSEVSETAKATAPSVRRKIEKVNSVQEQKAQLADNTINQNQSSNSIIDQKTDKLNQANPQIASSATADELLANAQAKREAQVKGVKVNAKSLLSQVDSQAEEKLTLRQKALRALNKNYQQVKVAVENRNLEENH</sequence>
<comment type="caution">
    <text evidence="2">The sequence shown here is derived from an EMBL/GenBank/DDBJ whole genome shotgun (WGS) entry which is preliminary data.</text>
</comment>
<dbReference type="AlphaFoldDB" id="A0A7Y9C5X4"/>
<evidence type="ECO:0000313" key="3">
    <source>
        <dbReference type="Proteomes" id="UP000535020"/>
    </source>
</evidence>
<dbReference type="Proteomes" id="UP000535020">
    <property type="component" value="Unassembled WGS sequence"/>
</dbReference>
<dbReference type="RefSeq" id="WP_176006543.1">
    <property type="nucleotide sequence ID" value="NZ_JABWMI010000014.1"/>
</dbReference>
<name>A0A7Y9C5X4_9FLAO</name>